<protein>
    <submittedName>
        <fullName evidence="1">Uncharacterized protein</fullName>
    </submittedName>
</protein>
<proteinExistence type="predicted"/>
<evidence type="ECO:0000313" key="2">
    <source>
        <dbReference type="Proteomes" id="UP001172386"/>
    </source>
</evidence>
<reference evidence="1" key="1">
    <citation type="submission" date="2022-10" db="EMBL/GenBank/DDBJ databases">
        <title>Culturing micro-colonial fungi from biological soil crusts in the Mojave desert and describing Neophaeococcomyces mojavensis, and introducing the new genera and species Taxawa tesnikishii.</title>
        <authorList>
            <person name="Kurbessoian T."/>
            <person name="Stajich J.E."/>
        </authorList>
    </citation>
    <scope>NUCLEOTIDE SEQUENCE</scope>
    <source>
        <strain evidence="1">JES_112</strain>
    </source>
</reference>
<keyword evidence="2" id="KW-1185">Reference proteome</keyword>
<comment type="caution">
    <text evidence="1">The sequence shown here is derived from an EMBL/GenBank/DDBJ whole genome shotgun (WGS) entry which is preliminary data.</text>
</comment>
<evidence type="ECO:0000313" key="1">
    <source>
        <dbReference type="EMBL" id="KAJ9652189.1"/>
    </source>
</evidence>
<gene>
    <name evidence="1" type="ORF">H2198_008533</name>
</gene>
<accession>A0ACC2ZX47</accession>
<dbReference type="Proteomes" id="UP001172386">
    <property type="component" value="Unassembled WGS sequence"/>
</dbReference>
<sequence>MTETLSPAQSAALLDILTHYETYSEIREFRIPGSLDHYGPPFTSEAKKESTSPALQALVSRFLLDLPGLKNVPEDFWKVQVHELIELLQKANLSESYDKGVVGSRKTLSTAVSALIEYPVRGTYGGFAEVKDPNDDYKLESAEEIARGFRNFVDQCVYGSVLEDVVKKAAETDKLEEHTKLVKAVHEFVLVK</sequence>
<name>A0ACC2ZX47_9EURO</name>
<organism evidence="1 2">
    <name type="scientific">Neophaeococcomyces mojaviensis</name>
    <dbReference type="NCBI Taxonomy" id="3383035"/>
    <lineage>
        <taxon>Eukaryota</taxon>
        <taxon>Fungi</taxon>
        <taxon>Dikarya</taxon>
        <taxon>Ascomycota</taxon>
        <taxon>Pezizomycotina</taxon>
        <taxon>Eurotiomycetes</taxon>
        <taxon>Chaetothyriomycetidae</taxon>
        <taxon>Chaetothyriales</taxon>
        <taxon>Chaetothyriales incertae sedis</taxon>
        <taxon>Neophaeococcomyces</taxon>
    </lineage>
</organism>
<dbReference type="EMBL" id="JAPDRQ010000211">
    <property type="protein sequence ID" value="KAJ9652189.1"/>
    <property type="molecule type" value="Genomic_DNA"/>
</dbReference>